<dbReference type="Proteomes" id="UP000471381">
    <property type="component" value="Unassembled WGS sequence"/>
</dbReference>
<evidence type="ECO:0000256" key="3">
    <source>
        <dbReference type="ARBA" id="ARBA00023125"/>
    </source>
</evidence>
<dbReference type="InterPro" id="IPR036388">
    <property type="entry name" value="WH-like_DNA-bd_sf"/>
</dbReference>
<evidence type="ECO:0000256" key="1">
    <source>
        <dbReference type="ARBA" id="ARBA00009437"/>
    </source>
</evidence>
<proteinExistence type="inferred from homology"/>
<accession>A0A6N9TGI3</accession>
<dbReference type="InterPro" id="IPR000847">
    <property type="entry name" value="LysR_HTH_N"/>
</dbReference>
<dbReference type="PANTHER" id="PTHR30419">
    <property type="entry name" value="HTH-TYPE TRANSCRIPTIONAL REGULATOR YBHD"/>
    <property type="match status" value="1"/>
</dbReference>
<dbReference type="FunFam" id="1.10.10.10:FF:000001">
    <property type="entry name" value="LysR family transcriptional regulator"/>
    <property type="match status" value="1"/>
</dbReference>
<dbReference type="InterPro" id="IPR036390">
    <property type="entry name" value="WH_DNA-bd_sf"/>
</dbReference>
<keyword evidence="3" id="KW-0238">DNA-binding</keyword>
<dbReference type="RefSeq" id="WP_163106307.1">
    <property type="nucleotide sequence ID" value="NZ_JAAAWO010000005.1"/>
</dbReference>
<feature type="domain" description="HTH lysR-type" evidence="5">
    <location>
        <begin position="3"/>
        <end position="60"/>
    </location>
</feature>
<dbReference type="PROSITE" id="PS50931">
    <property type="entry name" value="HTH_LYSR"/>
    <property type="match status" value="1"/>
</dbReference>
<keyword evidence="4" id="KW-0804">Transcription</keyword>
<dbReference type="SUPFAM" id="SSF46785">
    <property type="entry name" value="Winged helix' DNA-binding domain"/>
    <property type="match status" value="1"/>
</dbReference>
<dbReference type="GO" id="GO:0003677">
    <property type="term" value="F:DNA binding"/>
    <property type="evidence" value="ECO:0007669"/>
    <property type="project" value="UniProtKB-KW"/>
</dbReference>
<dbReference type="InterPro" id="IPR050950">
    <property type="entry name" value="HTH-type_LysR_regulators"/>
</dbReference>
<dbReference type="Pfam" id="PF00126">
    <property type="entry name" value="HTH_1"/>
    <property type="match status" value="1"/>
</dbReference>
<protein>
    <submittedName>
        <fullName evidence="6">LysR family transcriptional regulator</fullName>
    </submittedName>
</protein>
<dbReference type="SUPFAM" id="SSF53850">
    <property type="entry name" value="Periplasmic binding protein-like II"/>
    <property type="match status" value="1"/>
</dbReference>
<gene>
    <name evidence="6" type="ORF">GTQ48_08560</name>
</gene>
<dbReference type="EMBL" id="JAAAWO010000005">
    <property type="protein sequence ID" value="NDW15572.1"/>
    <property type="molecule type" value="Genomic_DNA"/>
</dbReference>
<dbReference type="PANTHER" id="PTHR30419:SF30">
    <property type="entry name" value="LYSR FAMILY TRANSCRIPTIONAL REGULATOR"/>
    <property type="match status" value="1"/>
</dbReference>
<dbReference type="GO" id="GO:0005829">
    <property type="term" value="C:cytosol"/>
    <property type="evidence" value="ECO:0007669"/>
    <property type="project" value="TreeGrafter"/>
</dbReference>
<evidence type="ECO:0000256" key="4">
    <source>
        <dbReference type="ARBA" id="ARBA00023163"/>
    </source>
</evidence>
<evidence type="ECO:0000256" key="2">
    <source>
        <dbReference type="ARBA" id="ARBA00023015"/>
    </source>
</evidence>
<dbReference type="Gene3D" id="1.10.10.10">
    <property type="entry name" value="Winged helix-like DNA-binding domain superfamily/Winged helix DNA-binding domain"/>
    <property type="match status" value="1"/>
</dbReference>
<reference evidence="6 7" key="1">
    <citation type="submission" date="2020-01" db="EMBL/GenBank/DDBJ databases">
        <title>Genomes of bacteria type strains.</title>
        <authorList>
            <person name="Chen J."/>
            <person name="Zhu S."/>
            <person name="Yang J."/>
        </authorList>
    </citation>
    <scope>NUCLEOTIDE SEQUENCE [LARGE SCALE GENOMIC DNA]</scope>
    <source>
        <strain evidence="6 7">LMG 24078</strain>
    </source>
</reference>
<keyword evidence="2" id="KW-0805">Transcription regulation</keyword>
<dbReference type="PRINTS" id="PR00039">
    <property type="entry name" value="HTHLYSR"/>
</dbReference>
<dbReference type="Gene3D" id="3.40.190.290">
    <property type="match status" value="1"/>
</dbReference>
<dbReference type="Pfam" id="PF03466">
    <property type="entry name" value="LysR_substrate"/>
    <property type="match status" value="1"/>
</dbReference>
<name>A0A6N9TGI3_9ALTE</name>
<evidence type="ECO:0000259" key="5">
    <source>
        <dbReference type="PROSITE" id="PS50931"/>
    </source>
</evidence>
<dbReference type="AlphaFoldDB" id="A0A6N9TGI3"/>
<sequence>MNISYRHLRAFIEVAHSTTFAEAAAKLFLTQPALSSSIKKMEAELGGRLFKRNTRNVSLTPEGEALLPNALRLSRDWDNTFSDIQNLFAMAKGQLTIAAMPSFAESHLPSLLREFHHKAPNINLRVVDVVMEQVVQEIRNGRAEIGFTFEPEHKEGLEFESLFTDHFVVVASVEQAAKFNNMASWQQCLNFPLVMMNRGSAVRKWTEAELLLHGEPNIVAETGQLATLGKLIKSGLGISIMPSICQQQMEALGLMALPFSDASSGTLPCDKEPSDKAPSDQAPLCKRVGLLRNERRGLSVSAQTLWQLTTERYTSKKDVC</sequence>
<evidence type="ECO:0000313" key="6">
    <source>
        <dbReference type="EMBL" id="NDW15572.1"/>
    </source>
</evidence>
<comment type="similarity">
    <text evidence="1">Belongs to the LysR transcriptional regulatory family.</text>
</comment>
<keyword evidence="7" id="KW-1185">Reference proteome</keyword>
<organism evidence="6 7">
    <name type="scientific">Alteromonas genovensis</name>
    <dbReference type="NCBI Taxonomy" id="471225"/>
    <lineage>
        <taxon>Bacteria</taxon>
        <taxon>Pseudomonadati</taxon>
        <taxon>Pseudomonadota</taxon>
        <taxon>Gammaproteobacteria</taxon>
        <taxon>Alteromonadales</taxon>
        <taxon>Alteromonadaceae</taxon>
        <taxon>Alteromonas/Salinimonas group</taxon>
        <taxon>Alteromonas</taxon>
    </lineage>
</organism>
<dbReference type="InterPro" id="IPR005119">
    <property type="entry name" value="LysR_subst-bd"/>
</dbReference>
<evidence type="ECO:0000313" key="7">
    <source>
        <dbReference type="Proteomes" id="UP000471381"/>
    </source>
</evidence>
<dbReference type="GO" id="GO:0003700">
    <property type="term" value="F:DNA-binding transcription factor activity"/>
    <property type="evidence" value="ECO:0007669"/>
    <property type="project" value="InterPro"/>
</dbReference>
<comment type="caution">
    <text evidence="6">The sequence shown here is derived from an EMBL/GenBank/DDBJ whole genome shotgun (WGS) entry which is preliminary data.</text>
</comment>